<accession>A0A133KQ34</accession>
<dbReference type="EMBL" id="LRPN01000070">
    <property type="protein sequence ID" value="KWZ81602.1"/>
    <property type="molecule type" value="Genomic_DNA"/>
</dbReference>
<comment type="caution">
    <text evidence="1">The sequence shown here is derived from an EMBL/GenBank/DDBJ whole genome shotgun (WGS) entry which is preliminary data.</text>
</comment>
<organism evidence="1 2">
    <name type="scientific">Heyndrickxia coagulans</name>
    <name type="common">Weizmannia coagulans</name>
    <dbReference type="NCBI Taxonomy" id="1398"/>
    <lineage>
        <taxon>Bacteria</taxon>
        <taxon>Bacillati</taxon>
        <taxon>Bacillota</taxon>
        <taxon>Bacilli</taxon>
        <taxon>Bacillales</taxon>
        <taxon>Bacillaceae</taxon>
        <taxon>Heyndrickxia</taxon>
    </lineage>
</organism>
<evidence type="ECO:0000313" key="2">
    <source>
        <dbReference type="Proteomes" id="UP000070376"/>
    </source>
</evidence>
<gene>
    <name evidence="1" type="ORF">HMPREF3213_01919</name>
</gene>
<name>A0A133KQ34_HEYCO</name>
<reference evidence="2" key="1">
    <citation type="submission" date="2016-01" db="EMBL/GenBank/DDBJ databases">
        <authorList>
            <person name="Mitreva M."/>
            <person name="Pepin K.H."/>
            <person name="Mihindukulasuriya K.A."/>
            <person name="Fulton R."/>
            <person name="Fronick C."/>
            <person name="O'Laughlin M."/>
            <person name="Miner T."/>
            <person name="Herter B."/>
            <person name="Rosa B.A."/>
            <person name="Cordes M."/>
            <person name="Tomlinson C."/>
            <person name="Wollam A."/>
            <person name="Palsikar V.B."/>
            <person name="Mardis E.R."/>
            <person name="Wilson R.K."/>
        </authorList>
    </citation>
    <scope>NUCLEOTIDE SEQUENCE [LARGE SCALE GENOMIC DNA]</scope>
    <source>
        <strain evidence="2">GED7749B</strain>
    </source>
</reference>
<proteinExistence type="predicted"/>
<dbReference type="Proteomes" id="UP000070376">
    <property type="component" value="Unassembled WGS sequence"/>
</dbReference>
<dbReference type="PATRIC" id="fig|1398.22.peg.1921"/>
<protein>
    <submittedName>
        <fullName evidence="1">Uncharacterized protein</fullName>
    </submittedName>
</protein>
<evidence type="ECO:0000313" key="1">
    <source>
        <dbReference type="EMBL" id="KWZ81602.1"/>
    </source>
</evidence>
<dbReference type="AlphaFoldDB" id="A0A133KQ34"/>
<sequence length="41" mass="4314">MGRLDMKNGTGSPACAVFHVYGQAATCATEPPLTRRACAIF</sequence>